<dbReference type="InterPro" id="IPR011250">
    <property type="entry name" value="OMP/PagP_B-barrel"/>
</dbReference>
<dbReference type="Gene3D" id="2.40.160.20">
    <property type="match status" value="1"/>
</dbReference>
<feature type="transmembrane region" description="Helical" evidence="2">
    <location>
        <begin position="52"/>
        <end position="71"/>
    </location>
</feature>
<evidence type="ECO:0000313" key="5">
    <source>
        <dbReference type="Proteomes" id="UP001204579"/>
    </source>
</evidence>
<accession>A0AAW5N2U4</accession>
<dbReference type="SUPFAM" id="SSF56925">
    <property type="entry name" value="OMPA-like"/>
    <property type="match status" value="1"/>
</dbReference>
<name>A0AAW5N2U4_9BACT</name>
<dbReference type="Pfam" id="PF13568">
    <property type="entry name" value="OMP_b-brl_2"/>
    <property type="match status" value="1"/>
</dbReference>
<keyword evidence="2" id="KW-0472">Membrane</keyword>
<organism evidence="4 5">
    <name type="scientific">Phocaeicola barnesiae</name>
    <dbReference type="NCBI Taxonomy" id="376804"/>
    <lineage>
        <taxon>Bacteria</taxon>
        <taxon>Pseudomonadati</taxon>
        <taxon>Bacteroidota</taxon>
        <taxon>Bacteroidia</taxon>
        <taxon>Bacteroidales</taxon>
        <taxon>Bacteroidaceae</taxon>
        <taxon>Phocaeicola</taxon>
    </lineage>
</organism>
<evidence type="ECO:0000313" key="4">
    <source>
        <dbReference type="EMBL" id="MCR8874692.1"/>
    </source>
</evidence>
<keyword evidence="2" id="KW-1133">Transmembrane helix</keyword>
<feature type="region of interest" description="Disordered" evidence="1">
    <location>
        <begin position="151"/>
        <end position="177"/>
    </location>
</feature>
<feature type="region of interest" description="Disordered" evidence="1">
    <location>
        <begin position="77"/>
        <end position="96"/>
    </location>
</feature>
<dbReference type="Proteomes" id="UP001204579">
    <property type="component" value="Unassembled WGS sequence"/>
</dbReference>
<comment type="caution">
    <text evidence="4">The sequence shown here is derived from an EMBL/GenBank/DDBJ whole genome shotgun (WGS) entry which is preliminary data.</text>
</comment>
<gene>
    <name evidence="4" type="ORF">NW209_11830</name>
</gene>
<evidence type="ECO:0000256" key="2">
    <source>
        <dbReference type="SAM" id="Phobius"/>
    </source>
</evidence>
<reference evidence="4 5" key="1">
    <citation type="submission" date="2022-08" db="EMBL/GenBank/DDBJ databases">
        <authorList>
            <person name="Zeman M."/>
            <person name="Kubasova T."/>
        </authorList>
    </citation>
    <scope>NUCLEOTIDE SEQUENCE [LARGE SCALE GENOMIC DNA]</scope>
    <source>
        <strain evidence="4 5">ET62</strain>
    </source>
</reference>
<dbReference type="EMBL" id="JANRHJ010000013">
    <property type="protein sequence ID" value="MCR8874692.1"/>
    <property type="molecule type" value="Genomic_DNA"/>
</dbReference>
<dbReference type="InterPro" id="IPR025665">
    <property type="entry name" value="Beta-barrel_OMP_2"/>
</dbReference>
<proteinExistence type="predicted"/>
<feature type="compositionally biased region" description="Acidic residues" evidence="1">
    <location>
        <begin position="159"/>
        <end position="168"/>
    </location>
</feature>
<dbReference type="AlphaFoldDB" id="A0AAW5N2U4"/>
<feature type="compositionally biased region" description="Polar residues" evidence="1">
    <location>
        <begin position="77"/>
        <end position="92"/>
    </location>
</feature>
<sequence>MKEDDKWIRQMRKQLEDYSEPLPTGLWEEIEKDLNQPALQPKVVPLWKRWQAVAAVVAVVLVSSTAVWMLMTGNGESTGQTSLVADTSSSEPSVNDGEVSDVVEEESSTLPAVHQVTQGVTSLLAAVAPSLVSADLDAQEKHPLQTDIAVVPSDGQTTDNEEIQESQEEYANTAREAREIQRKADREQLKRNALLAVADKSSASHGWQIGVTTGNSFSSASNNFQGLATLMSRNSMLMNDDLAMNSVSDNSMAYTQVLFHNRDQVTETRVHHRMPVTVGATLSYSFSDRWSVETGLTYTLLSSELHTGTQSYIEEEQKLHYVGIPLKVKHTFWQNRWVTVYAVAGGAVEKCVSGSLETLYVTGNSDRKKEHTSLDVKNLQWSVNAAVGGQFNMTRQLGLYVEPGISYYFDDGTGIETIRKEHPCNFNLQLGLRFTLPK</sequence>
<feature type="domain" description="Outer membrane protein beta-barrel" evidence="3">
    <location>
        <begin position="202"/>
        <end position="400"/>
    </location>
</feature>
<protein>
    <submittedName>
        <fullName evidence="4">Porin family protein</fullName>
    </submittedName>
</protein>
<dbReference type="RefSeq" id="WP_235300969.1">
    <property type="nucleotide sequence ID" value="NZ_CAUBSI010000004.1"/>
</dbReference>
<keyword evidence="5" id="KW-1185">Reference proteome</keyword>
<evidence type="ECO:0000256" key="1">
    <source>
        <dbReference type="SAM" id="MobiDB-lite"/>
    </source>
</evidence>
<keyword evidence="2" id="KW-0812">Transmembrane</keyword>
<evidence type="ECO:0000259" key="3">
    <source>
        <dbReference type="Pfam" id="PF13568"/>
    </source>
</evidence>